<reference evidence="11" key="1">
    <citation type="submission" date="2022-06" db="UniProtKB">
        <authorList>
            <consortium name="EnsemblMetazoa"/>
        </authorList>
    </citation>
    <scope>IDENTIFICATION</scope>
</reference>
<gene>
    <name evidence="11" type="primary">107885487</name>
</gene>
<comment type="catalytic activity">
    <reaction evidence="9">
        <text>an N-acyl-D-glucosamine = an N-acyl-D-mannosamine</text>
        <dbReference type="Rhea" id="RHEA:19033"/>
        <dbReference type="ChEBI" id="CHEBI:16062"/>
        <dbReference type="ChEBI" id="CHEBI:17274"/>
        <dbReference type="EC" id="5.1.3.8"/>
    </reaction>
    <physiologicalReaction direction="left-to-right" evidence="9">
        <dbReference type="Rhea" id="RHEA:19034"/>
    </physiologicalReaction>
    <physiologicalReaction direction="right-to-left" evidence="9">
        <dbReference type="Rhea" id="RHEA:19035"/>
    </physiologicalReaction>
</comment>
<dbReference type="SUPFAM" id="SSF48208">
    <property type="entry name" value="Six-hairpin glycosidases"/>
    <property type="match status" value="1"/>
</dbReference>
<evidence type="ECO:0000256" key="9">
    <source>
        <dbReference type="ARBA" id="ARBA00034243"/>
    </source>
</evidence>
<evidence type="ECO:0000256" key="2">
    <source>
        <dbReference type="ARBA" id="ARBA00008558"/>
    </source>
</evidence>
<evidence type="ECO:0000256" key="3">
    <source>
        <dbReference type="ARBA" id="ARBA00013176"/>
    </source>
</evidence>
<name>A0A8R2D781_ACYPI</name>
<evidence type="ECO:0000313" key="11">
    <source>
        <dbReference type="EnsemblMetazoa" id="XP_016664631.1"/>
    </source>
</evidence>
<evidence type="ECO:0000256" key="4">
    <source>
        <dbReference type="ARBA" id="ARBA00014959"/>
    </source>
</evidence>
<keyword evidence="5" id="KW-0413">Isomerase</keyword>
<dbReference type="EnsemblMetazoa" id="XM_016809142.1">
    <property type="protein sequence ID" value="XP_016664631.1"/>
    <property type="gene ID" value="LOC107885487"/>
</dbReference>
<evidence type="ECO:0000256" key="10">
    <source>
        <dbReference type="ARBA" id="ARBA00046544"/>
    </source>
</evidence>
<comment type="subunit">
    <text evidence="10">Homodimer. Forms a heterodimer with renin and inhibits its activity.</text>
</comment>
<dbReference type="InterPro" id="IPR010819">
    <property type="entry name" value="AGE/CE"/>
</dbReference>
<evidence type="ECO:0000256" key="1">
    <source>
        <dbReference type="ARBA" id="ARBA00004878"/>
    </source>
</evidence>
<dbReference type="InterPro" id="IPR012341">
    <property type="entry name" value="6hp_glycosidase-like_sf"/>
</dbReference>
<evidence type="ECO:0000256" key="5">
    <source>
        <dbReference type="ARBA" id="ARBA00023235"/>
    </source>
</evidence>
<evidence type="ECO:0000256" key="6">
    <source>
        <dbReference type="ARBA" id="ARBA00031608"/>
    </source>
</evidence>
<dbReference type="GO" id="GO:0005975">
    <property type="term" value="P:carbohydrate metabolic process"/>
    <property type="evidence" value="ECO:0007669"/>
    <property type="project" value="InterPro"/>
</dbReference>
<dbReference type="Pfam" id="PF07221">
    <property type="entry name" value="GlcNAc_2-epim"/>
    <property type="match status" value="1"/>
</dbReference>
<dbReference type="GO" id="GO:0050121">
    <property type="term" value="F:N-acylglucosamine 2-epimerase activity"/>
    <property type="evidence" value="ECO:0007669"/>
    <property type="project" value="UniProtKB-EC"/>
</dbReference>
<dbReference type="PANTHER" id="PTHR15108">
    <property type="entry name" value="N-ACYLGLUCOSAMINE-2-EPIMERASE"/>
    <property type="match status" value="1"/>
</dbReference>
<dbReference type="AlphaFoldDB" id="A0A8R2D781"/>
<evidence type="ECO:0000256" key="7">
    <source>
        <dbReference type="ARBA" id="ARBA00031909"/>
    </source>
</evidence>
<evidence type="ECO:0000256" key="8">
    <source>
        <dbReference type="ARBA" id="ARBA00033215"/>
    </source>
</evidence>
<proteinExistence type="inferred from homology"/>
<sequence length="210" mass="24605">MHLFEAMLSWWEATGDARWEQEAHRLFLLFTQRFYNQQKGCLVEFFAPGWRPELPVSQQIDPGHHHEWTWLLYEYERITGIDTREWRTSLQHFIVDCGDNPHTQAVMNEIYLDKRPCRAASRLWCQTERIKADTVNCLTNGQVALQPLEQHLANMQRLYIEGETAGRYCDEITETGERIEAASPASTLYHLYVASRQVDEVVQKFNVEGS</sequence>
<comment type="pathway">
    <text evidence="1">Amino-sugar metabolism; N-acetylneuraminate degradation.</text>
</comment>
<dbReference type="InterPro" id="IPR008928">
    <property type="entry name" value="6-hairpin_glycosidase_sf"/>
</dbReference>
<comment type="similarity">
    <text evidence="2">Belongs to the N-acylglucosamine 2-epimerase family.</text>
</comment>
<dbReference type="Gene3D" id="1.50.10.10">
    <property type="match status" value="1"/>
</dbReference>
<accession>A0A8R2D781</accession>
<organism evidence="11">
    <name type="scientific">Acyrthosiphon pisum</name>
    <name type="common">Pea aphid</name>
    <dbReference type="NCBI Taxonomy" id="7029"/>
    <lineage>
        <taxon>Eukaryota</taxon>
        <taxon>Metazoa</taxon>
        <taxon>Ecdysozoa</taxon>
        <taxon>Arthropoda</taxon>
        <taxon>Hexapoda</taxon>
        <taxon>Insecta</taxon>
        <taxon>Pterygota</taxon>
        <taxon>Neoptera</taxon>
        <taxon>Paraneoptera</taxon>
        <taxon>Hemiptera</taxon>
        <taxon>Sternorrhyncha</taxon>
        <taxon>Aphidomorpha</taxon>
        <taxon>Aphidoidea</taxon>
        <taxon>Aphididae</taxon>
        <taxon>Macrosiphini</taxon>
        <taxon>Acyrthosiphon</taxon>
    </lineage>
</organism>
<protein>
    <recommendedName>
        <fullName evidence="4">N-acylglucosamine 2-epimerase</fullName>
        <ecNumber evidence="3">5.1.3.8</ecNumber>
    </recommendedName>
    <alternativeName>
        <fullName evidence="8">GlcNAc 2-epimerase</fullName>
    </alternativeName>
    <alternativeName>
        <fullName evidence="6">N-acetyl-D-glucosamine 2-epimerase</fullName>
    </alternativeName>
    <alternativeName>
        <fullName evidence="7">Renin-binding protein</fullName>
    </alternativeName>
</protein>
<dbReference type="EC" id="5.1.3.8" evidence="3"/>